<evidence type="ECO:0000256" key="4">
    <source>
        <dbReference type="ARBA" id="ARBA00022829"/>
    </source>
</evidence>
<evidence type="ECO:0000256" key="5">
    <source>
        <dbReference type="SAM" id="MobiDB-lite"/>
    </source>
</evidence>
<sequence length="1792" mass="199676">MHKRSASRTASSRSQKTAIPPISASSSSPDVNNELVIAGSKLYTLITEVTALVNEEVEGNKGKAKEDDLVDKLQSCSTALRDSTTVVPLLRSVVSSEAEAEVLRAAGKVDRSIERLRRSISAWLDRLSSSSDQAFSSARELFSVIMDTLNMTIQQILSMKLTTQMLPLLSDLVTRSLDSIFTLAKLTFKVRDLQTHTHTYDCLGKGLTILNTVSPTGIPLANYLRCLSGAYYNFAGSLYQAGSHGPAVPFLKEACALGAKALARRPKDKSDGEKKAREQEGWKQLEETLFRRWELLGICHMKTGDRKNAYIAFLRAVVMFPYSLYDFTKDTNKLPSLFIFTPTNNHYNQLATIIDRVTYIGLHELLMPIEQISFQHSLSSSDAVKDPQIIGALVEQQVESLEQRGSRDSIQRSIRALLESAMKVYGGEVNMPIRRARVMLRLLEILYRADNIPAFEEVQKIPQEVEALLSTEDLGADAELVPYRLQYRALSHLWLALHAHRAAVPNQVTLVADHVDQACRILRSTYAKPVIDSPKFVALRKSLTPQQPAATRVTTRKRTTTTSTVNVAPAPTTRTRVRAATNTTATTTTRKVTSAIRKKEPVAPAPNRTVLQPMSTNIATPPRAKTEAVKRPPLVFDDFGRFSGVLQTVARVLGLLSLSLSKVQLLDVSRKLAEAHKGVNSEGYITASLDLAHEYMRIGKTRRATSIFMQALETVRGGHVSEETSALFMLRFAESLALIENVPKSSSWYCEAVGIAKRIEYDEKSGSSVQRVHARVRRLEKAAIAARTVAMIQHCKEDITMSIELLLQSLRLWNRAMDSLTRLSPPPPKPVQEDNPFDMSSLKQALPDAPQPLPDPTPQTVVPPQRHLDSLGLRISEGLFTVLFDLAQAYLVRGSAKESEFFIAQALDLARALNAPAMLSRALAKQGEVQVRLGKMKEGYEMLVEAGEVLKGVPTIDSVEVVRLTAECREKMGEEDAGVLFARSVDLLKEMDAAFEKYEGVASGSRKSLGMSPVIGKQIKDTVVPDIFTSVLRQQIWLLRDQNDEQFNTLLQRFTSLPRSSLTRAQESSLLAKLNLHNVYLRFQSDMFLNSLAESPIAIPMGMHATQKLSSVSGQDIVTALNQAEEQFWKSLELIAQRGNVLDVRESVVALAVIKSFQTSMGHKDDKIHVLVSRLLDASAALTLRREMLEAIHHKFPRSPGADDMQWPLITAEGALLPSSVTGTNLAARKRVNISVDSEDEDDEDVFDLEATSPLKKYWESVRARYRSYSLSSSALSSSQMEKVPSNWTVIHINVTEDKNTLFVSRQEGGAEGDGLVFSVPLKSRRDSGSGDEEDEYLTFNDAMHELREIVRLSDEGTKAAVHVKPDDDEARAAWWKQRSELDSRMKNLLENIEFCWFGAFKTILSPKCKTSPEAVSELRAQFEKLFRRSFGIQDTKRTGQQRKTSLNHLPRSFSQVQLDDSLLKCISTLSPKCRDEELEDLTYFILDLYQFHGVAIPISEVDITQIVVDLRAILEEHAMKAHRIKKNTKENATASQSDDEHVFLVLDKNLQGLPWESIPILRGRSVSRIPSVDFLIDRLEYIEMRKRTRLTPERPGPVGAVVDPRKGYFILNPSGDLRRTQERFREWAGGMKKAGWNGVVGKPVSEQQFENALRQSDLVVYFGHGGGEQYLRSYKVRRLQTCAATMLWGCSSGALREMGEFDRTGTANAYMLGGCPTLVANLWDVTDRDIDKFSQAVFDKVKLNPENVRTWSDTSGAGVSLVSAVAQARSVCKLKYLTGAAPVVYGIPFYL</sequence>
<keyword evidence="8" id="KW-1185">Reference proteome</keyword>
<protein>
    <recommendedName>
        <fullName evidence="2">separase</fullName>
        <ecNumber evidence="2">3.4.22.49</ecNumber>
    </recommendedName>
</protein>
<dbReference type="GO" id="GO:0044732">
    <property type="term" value="C:mitotic spindle pole body"/>
    <property type="evidence" value="ECO:0007669"/>
    <property type="project" value="TreeGrafter"/>
</dbReference>
<evidence type="ECO:0000256" key="2">
    <source>
        <dbReference type="ARBA" id="ARBA00012489"/>
    </source>
</evidence>
<keyword evidence="4" id="KW-0159">Chromosome partition</keyword>
<feature type="compositionally biased region" description="Low complexity" evidence="5">
    <location>
        <begin position="7"/>
        <end position="29"/>
    </location>
</feature>
<gene>
    <name evidence="7" type="ORF">D9756_006793</name>
</gene>
<dbReference type="PANTHER" id="PTHR12792:SF0">
    <property type="entry name" value="SEPARIN"/>
    <property type="match status" value="1"/>
</dbReference>
<evidence type="ECO:0000313" key="8">
    <source>
        <dbReference type="Proteomes" id="UP000559027"/>
    </source>
</evidence>
<dbReference type="Proteomes" id="UP000559027">
    <property type="component" value="Unassembled WGS sequence"/>
</dbReference>
<dbReference type="GO" id="GO:0004197">
    <property type="term" value="F:cysteine-type endopeptidase activity"/>
    <property type="evidence" value="ECO:0007669"/>
    <property type="project" value="InterPro"/>
</dbReference>
<dbReference type="EMBL" id="JAACJO010000006">
    <property type="protein sequence ID" value="KAF5357177.1"/>
    <property type="molecule type" value="Genomic_DNA"/>
</dbReference>
<keyword evidence="3" id="KW-0378">Hydrolase</keyword>
<dbReference type="InterPro" id="IPR011990">
    <property type="entry name" value="TPR-like_helical_dom_sf"/>
</dbReference>
<evidence type="ECO:0000256" key="1">
    <source>
        <dbReference type="ARBA" id="ARBA00000451"/>
    </source>
</evidence>
<dbReference type="SUPFAM" id="SSF48452">
    <property type="entry name" value="TPR-like"/>
    <property type="match status" value="1"/>
</dbReference>
<name>A0A8H5G2K4_9AGAR</name>
<evidence type="ECO:0000256" key="3">
    <source>
        <dbReference type="ARBA" id="ARBA00022801"/>
    </source>
</evidence>
<organism evidence="7 8">
    <name type="scientific">Leucocoprinus leucothites</name>
    <dbReference type="NCBI Taxonomy" id="201217"/>
    <lineage>
        <taxon>Eukaryota</taxon>
        <taxon>Fungi</taxon>
        <taxon>Dikarya</taxon>
        <taxon>Basidiomycota</taxon>
        <taxon>Agaricomycotina</taxon>
        <taxon>Agaricomycetes</taxon>
        <taxon>Agaricomycetidae</taxon>
        <taxon>Agaricales</taxon>
        <taxon>Agaricineae</taxon>
        <taxon>Agaricaceae</taxon>
        <taxon>Leucocoprinus</taxon>
    </lineage>
</organism>
<proteinExistence type="predicted"/>
<dbReference type="GO" id="GO:0072686">
    <property type="term" value="C:mitotic spindle"/>
    <property type="evidence" value="ECO:0007669"/>
    <property type="project" value="TreeGrafter"/>
</dbReference>
<dbReference type="Pfam" id="PF03568">
    <property type="entry name" value="Separin_C"/>
    <property type="match status" value="1"/>
</dbReference>
<dbReference type="InterPro" id="IPR005314">
    <property type="entry name" value="Peptidase_C50"/>
</dbReference>
<evidence type="ECO:0000259" key="6">
    <source>
        <dbReference type="PROSITE" id="PS51700"/>
    </source>
</evidence>
<dbReference type="GO" id="GO:0006508">
    <property type="term" value="P:proteolysis"/>
    <property type="evidence" value="ECO:0007669"/>
    <property type="project" value="InterPro"/>
</dbReference>
<feature type="domain" description="Peptidase C50" evidence="6">
    <location>
        <begin position="1605"/>
        <end position="1702"/>
    </location>
</feature>
<dbReference type="PANTHER" id="PTHR12792">
    <property type="entry name" value="EXTRA SPINDLE POLES 1-RELATED"/>
    <property type="match status" value="1"/>
</dbReference>
<dbReference type="GO" id="GO:0005737">
    <property type="term" value="C:cytoplasm"/>
    <property type="evidence" value="ECO:0007669"/>
    <property type="project" value="TreeGrafter"/>
</dbReference>
<feature type="region of interest" description="Disordered" evidence="5">
    <location>
        <begin position="1"/>
        <end position="30"/>
    </location>
</feature>
<comment type="catalytic activity">
    <reaction evidence="1">
        <text>All bonds known to be hydrolyzed by this endopeptidase have arginine in P1 and an acidic residue in P4. P6 is often occupied by an acidic residue or by a hydroxy-amino-acid residue, the phosphorylation of which enhances cleavage.</text>
        <dbReference type="EC" id="3.4.22.49"/>
    </reaction>
</comment>
<dbReference type="OrthoDB" id="10255632at2759"/>
<dbReference type="PROSITE" id="PS51700">
    <property type="entry name" value="SEPARIN"/>
    <property type="match status" value="1"/>
</dbReference>
<comment type="caution">
    <text evidence="7">The sequence shown here is derived from an EMBL/GenBank/DDBJ whole genome shotgun (WGS) entry which is preliminary data.</text>
</comment>
<dbReference type="InterPro" id="IPR019734">
    <property type="entry name" value="TPR_rpt"/>
</dbReference>
<dbReference type="InterPro" id="IPR030397">
    <property type="entry name" value="SEPARIN_core_dom"/>
</dbReference>
<dbReference type="SMART" id="SM00028">
    <property type="entry name" value="TPR"/>
    <property type="match status" value="4"/>
</dbReference>
<evidence type="ECO:0000313" key="7">
    <source>
        <dbReference type="EMBL" id="KAF5357177.1"/>
    </source>
</evidence>
<reference evidence="7 8" key="1">
    <citation type="journal article" date="2020" name="ISME J.">
        <title>Uncovering the hidden diversity of litter-decomposition mechanisms in mushroom-forming fungi.</title>
        <authorList>
            <person name="Floudas D."/>
            <person name="Bentzer J."/>
            <person name="Ahren D."/>
            <person name="Johansson T."/>
            <person name="Persson P."/>
            <person name="Tunlid A."/>
        </authorList>
    </citation>
    <scope>NUCLEOTIDE SEQUENCE [LARGE SCALE GENOMIC DNA]</scope>
    <source>
        <strain evidence="7 8">CBS 146.42</strain>
    </source>
</reference>
<dbReference type="GO" id="GO:0005634">
    <property type="term" value="C:nucleus"/>
    <property type="evidence" value="ECO:0007669"/>
    <property type="project" value="InterPro"/>
</dbReference>
<feature type="region of interest" description="Disordered" evidence="5">
    <location>
        <begin position="821"/>
        <end position="862"/>
    </location>
</feature>
<accession>A0A8H5G2K4</accession>
<dbReference type="GO" id="GO:0051307">
    <property type="term" value="P:meiotic chromosome separation"/>
    <property type="evidence" value="ECO:0007669"/>
    <property type="project" value="TreeGrafter"/>
</dbReference>
<dbReference type="EC" id="3.4.22.49" evidence="2"/>